<keyword evidence="1" id="KW-1185">Reference proteome</keyword>
<dbReference type="PANTHER" id="PTHR46601:SF1">
    <property type="entry name" value="ADF-H DOMAIN-CONTAINING PROTEIN"/>
    <property type="match status" value="1"/>
</dbReference>
<organism evidence="1 2">
    <name type="scientific">Hydra vulgaris</name>
    <name type="common">Hydra</name>
    <name type="synonym">Hydra attenuata</name>
    <dbReference type="NCBI Taxonomy" id="6087"/>
    <lineage>
        <taxon>Eukaryota</taxon>
        <taxon>Metazoa</taxon>
        <taxon>Cnidaria</taxon>
        <taxon>Hydrozoa</taxon>
        <taxon>Hydroidolina</taxon>
        <taxon>Anthoathecata</taxon>
        <taxon>Aplanulata</taxon>
        <taxon>Hydridae</taxon>
        <taxon>Hydra</taxon>
    </lineage>
</organism>
<dbReference type="RefSeq" id="XP_065665336.1">
    <property type="nucleotide sequence ID" value="XM_065809264.1"/>
</dbReference>
<sequence>MNISPLKMHAGNSHSRVARGIKKLVLVQKTVKLGIARTLNIDPEELSQEDSFNILSKEVKGKANDMDILIRKIKEKMLISNHNQKIQLLTPVPISWSHKDIEKEFNVTNYMVQISRKLLQKNGILSFPKKKKGKKTPQESVNKIIEFYCSDENSRLISGKKDFVSIARRSHMQKRLILSNLKELYAKFKTCYPDIKTCFSNFCSHRPKWCITVGASGTHTVCVCTYHQNVKLMINAVELSKDYHELIDMLVCSRANKNCMIHRCLMCPEDSALVYYLENELYSQDDIDEDDDYCIDYKQ</sequence>
<proteinExistence type="predicted"/>
<name>A0ABM4CTT1_HYDVU</name>
<dbReference type="Proteomes" id="UP001652625">
    <property type="component" value="Chromosome 11"/>
</dbReference>
<dbReference type="GeneID" id="136086777"/>
<protein>
    <submittedName>
        <fullName evidence="2">Uncharacterized protein LOC136086777</fullName>
    </submittedName>
</protein>
<evidence type="ECO:0000313" key="1">
    <source>
        <dbReference type="Proteomes" id="UP001652625"/>
    </source>
</evidence>
<dbReference type="PANTHER" id="PTHR46601">
    <property type="entry name" value="ULP_PROTEASE DOMAIN-CONTAINING PROTEIN"/>
    <property type="match status" value="1"/>
</dbReference>
<accession>A0ABM4CTT1</accession>
<evidence type="ECO:0000313" key="2">
    <source>
        <dbReference type="RefSeq" id="XP_065665336.1"/>
    </source>
</evidence>
<reference evidence="2" key="1">
    <citation type="submission" date="2025-08" db="UniProtKB">
        <authorList>
            <consortium name="RefSeq"/>
        </authorList>
    </citation>
    <scope>IDENTIFICATION</scope>
</reference>
<gene>
    <name evidence="2" type="primary">LOC136086777</name>
</gene>